<evidence type="ECO:0000313" key="7">
    <source>
        <dbReference type="EMBL" id="APG28055.1"/>
    </source>
</evidence>
<feature type="transmembrane region" description="Helical" evidence="6">
    <location>
        <begin position="288"/>
        <end position="310"/>
    </location>
</feature>
<comment type="subcellular location">
    <subcellularLocation>
        <location evidence="1">Membrane</location>
        <topology evidence="1">Multi-pass membrane protein</topology>
    </subcellularLocation>
</comment>
<dbReference type="GO" id="GO:0016020">
    <property type="term" value="C:membrane"/>
    <property type="evidence" value="ECO:0007669"/>
    <property type="project" value="UniProtKB-SubCell"/>
</dbReference>
<dbReference type="GO" id="GO:0055085">
    <property type="term" value="P:transmembrane transport"/>
    <property type="evidence" value="ECO:0007669"/>
    <property type="project" value="TreeGrafter"/>
</dbReference>
<protein>
    <recommendedName>
        <fullName evidence="9">AI-2E family transporter</fullName>
    </recommendedName>
</protein>
<gene>
    <name evidence="7" type="ORF">A7E78_09530</name>
</gene>
<evidence type="ECO:0000313" key="8">
    <source>
        <dbReference type="Proteomes" id="UP000182517"/>
    </source>
</evidence>
<evidence type="ECO:0008006" key="9">
    <source>
        <dbReference type="Google" id="ProtNLM"/>
    </source>
</evidence>
<reference evidence="7 8" key="1">
    <citation type="journal article" date="2017" name="Genome Announc.">
        <title>Complete Genome Sequences of Two Acetylene-Fermenting Pelobacter acetylenicus Strains.</title>
        <authorList>
            <person name="Sutton J.M."/>
            <person name="Baesman S.M."/>
            <person name="Fierst J.L."/>
            <person name="Poret-Peterson A.T."/>
            <person name="Oremland R.S."/>
            <person name="Dunlap D.S."/>
            <person name="Akob D.M."/>
        </authorList>
    </citation>
    <scope>NUCLEOTIDE SEQUENCE [LARGE SCALE GENOMIC DNA]</scope>
    <source>
        <strain evidence="7 8">SFB93</strain>
    </source>
</reference>
<dbReference type="RefSeq" id="WP_072284015.1">
    <property type="nucleotide sequence ID" value="NZ_CP015519.1"/>
</dbReference>
<dbReference type="Pfam" id="PF01594">
    <property type="entry name" value="AI-2E_transport"/>
    <property type="match status" value="1"/>
</dbReference>
<evidence type="ECO:0000256" key="3">
    <source>
        <dbReference type="ARBA" id="ARBA00022692"/>
    </source>
</evidence>
<keyword evidence="5 6" id="KW-0472">Membrane</keyword>
<evidence type="ECO:0000256" key="4">
    <source>
        <dbReference type="ARBA" id="ARBA00022989"/>
    </source>
</evidence>
<dbReference type="AlphaFoldDB" id="A0A1L3GQ80"/>
<proteinExistence type="inferred from homology"/>
<dbReference type="STRING" id="1842532.A7E78_09530"/>
<dbReference type="PANTHER" id="PTHR21716">
    <property type="entry name" value="TRANSMEMBRANE PROTEIN"/>
    <property type="match status" value="1"/>
</dbReference>
<keyword evidence="8" id="KW-1185">Reference proteome</keyword>
<evidence type="ECO:0000256" key="5">
    <source>
        <dbReference type="ARBA" id="ARBA00023136"/>
    </source>
</evidence>
<dbReference type="InterPro" id="IPR002549">
    <property type="entry name" value="AI-2E-like"/>
</dbReference>
<feature type="transmembrane region" description="Helical" evidence="6">
    <location>
        <begin position="141"/>
        <end position="161"/>
    </location>
</feature>
<feature type="transmembrane region" description="Helical" evidence="6">
    <location>
        <begin position="221"/>
        <end position="251"/>
    </location>
</feature>
<feature type="transmembrane region" description="Helical" evidence="6">
    <location>
        <begin position="258"/>
        <end position="276"/>
    </location>
</feature>
<feature type="transmembrane region" description="Helical" evidence="6">
    <location>
        <begin position="194"/>
        <end position="215"/>
    </location>
</feature>
<dbReference type="Proteomes" id="UP000182517">
    <property type="component" value="Chromosome"/>
</dbReference>
<dbReference type="OrthoDB" id="9799225at2"/>
<dbReference type="KEGG" id="pef:A7E78_09530"/>
<feature type="transmembrane region" description="Helical" evidence="6">
    <location>
        <begin position="59"/>
        <end position="81"/>
    </location>
</feature>
<comment type="similarity">
    <text evidence="2">Belongs to the autoinducer-2 exporter (AI-2E) (TC 2.A.86) family.</text>
</comment>
<feature type="transmembrane region" description="Helical" evidence="6">
    <location>
        <begin position="7"/>
        <end position="25"/>
    </location>
</feature>
<keyword evidence="4 6" id="KW-1133">Transmembrane helix</keyword>
<dbReference type="PANTHER" id="PTHR21716:SF64">
    <property type="entry name" value="AI-2 TRANSPORT PROTEIN TQSA"/>
    <property type="match status" value="1"/>
</dbReference>
<feature type="transmembrane region" description="Helical" evidence="6">
    <location>
        <begin position="31"/>
        <end position="52"/>
    </location>
</feature>
<dbReference type="EMBL" id="CP015519">
    <property type="protein sequence ID" value="APG28055.1"/>
    <property type="molecule type" value="Genomic_DNA"/>
</dbReference>
<name>A0A1L3GQ80_9BACT</name>
<evidence type="ECO:0000256" key="6">
    <source>
        <dbReference type="SAM" id="Phobius"/>
    </source>
</evidence>
<keyword evidence="3 6" id="KW-0812">Transmembrane</keyword>
<evidence type="ECO:0000256" key="1">
    <source>
        <dbReference type="ARBA" id="ARBA00004141"/>
    </source>
</evidence>
<accession>A0A1L3GQ80</accession>
<sequence length="340" mass="36275">MTNRQVGAAQILVTLAALVLVLAGLQAAKAILVPFLLAAFIAIISTSPMTWLQRKGLPTWLALLMVILVVLLFGLLMAVLIGTSVRDLSGSLPEYEAKLRELTTMAVGWLQKLGLNISTSVVTELLDPAAAMGLVATLLNALGNMLTNGFLVLMTVVFMLLEASSFPVKLRAILGSDSSLGRFEFFISNVKHYMFIKTLVSLATGVLVTVMVTILGVDLPLLWGLLAFALNFVPNIGSVIAGLPAVLLTLVQLGPLRALLVAVGYVVINLLIGSMLEPRFLGRGLGLSTLVVFLSLLFWGWLLGPVGMLLSVPLTMTAKIALESRDETRWLAVLLGTETG</sequence>
<organism evidence="7 8">
    <name type="scientific">Syntrophotalea acetylenivorans</name>
    <dbReference type="NCBI Taxonomy" id="1842532"/>
    <lineage>
        <taxon>Bacteria</taxon>
        <taxon>Pseudomonadati</taxon>
        <taxon>Thermodesulfobacteriota</taxon>
        <taxon>Desulfuromonadia</taxon>
        <taxon>Desulfuromonadales</taxon>
        <taxon>Syntrophotaleaceae</taxon>
        <taxon>Syntrophotalea</taxon>
    </lineage>
</organism>
<evidence type="ECO:0000256" key="2">
    <source>
        <dbReference type="ARBA" id="ARBA00009773"/>
    </source>
</evidence>